<proteinExistence type="inferred from homology"/>
<evidence type="ECO:0000256" key="1">
    <source>
        <dbReference type="ARBA" id="ARBA00007989"/>
    </source>
</evidence>
<dbReference type="KEGG" id="ehx:EMIHUDRAFT_442718"/>
<sequence length="244" mass="26234">MRLEVEAAADWIASTFIPGADEADLKQAFNEQLQAVLFARYEGHWYVDEPHRGCAYRSITWGPPLIDALLQRAADAAGVRDAAFGSAMQRGEPYFLLWVNPGEVKVLRGKGLPQHIYQEGSRQANPYDTGLRLKIERTVVNVSLDTPIDLDAQTSRQLVSPAGPRARGANTLAPAGTVVEGSVTPPSPFHHSPQLASNGDARFNYPPSMSLPSNCAPSGASMPPGVGAMLQPPQRPPARPTAFA</sequence>
<dbReference type="Proteomes" id="UP000013827">
    <property type="component" value="Unassembled WGS sequence"/>
</dbReference>
<dbReference type="RefSeq" id="XP_005782038.1">
    <property type="nucleotide sequence ID" value="XM_005781981.1"/>
</dbReference>
<keyword evidence="5" id="KW-1185">Reference proteome</keyword>
<evidence type="ECO:0000313" key="5">
    <source>
        <dbReference type="Proteomes" id="UP000013827"/>
    </source>
</evidence>
<dbReference type="PANTHER" id="PTHR22978">
    <property type="entry name" value="B-CELL TRANSLOCATION GENE"/>
    <property type="match status" value="1"/>
</dbReference>
<feature type="domain" description="Anti-proliferative protein" evidence="3">
    <location>
        <begin position="1"/>
        <end position="111"/>
    </location>
</feature>
<reference evidence="5" key="1">
    <citation type="journal article" date="2013" name="Nature">
        <title>Pan genome of the phytoplankton Emiliania underpins its global distribution.</title>
        <authorList>
            <person name="Read B.A."/>
            <person name="Kegel J."/>
            <person name="Klute M.J."/>
            <person name="Kuo A."/>
            <person name="Lefebvre S.C."/>
            <person name="Maumus F."/>
            <person name="Mayer C."/>
            <person name="Miller J."/>
            <person name="Monier A."/>
            <person name="Salamov A."/>
            <person name="Young J."/>
            <person name="Aguilar M."/>
            <person name="Claverie J.M."/>
            <person name="Frickenhaus S."/>
            <person name="Gonzalez K."/>
            <person name="Herman E.K."/>
            <person name="Lin Y.C."/>
            <person name="Napier J."/>
            <person name="Ogata H."/>
            <person name="Sarno A.F."/>
            <person name="Shmutz J."/>
            <person name="Schroeder D."/>
            <person name="de Vargas C."/>
            <person name="Verret F."/>
            <person name="von Dassow P."/>
            <person name="Valentin K."/>
            <person name="Van de Peer Y."/>
            <person name="Wheeler G."/>
            <person name="Dacks J.B."/>
            <person name="Delwiche C.F."/>
            <person name="Dyhrman S.T."/>
            <person name="Glockner G."/>
            <person name="John U."/>
            <person name="Richards T."/>
            <person name="Worden A.Z."/>
            <person name="Zhang X."/>
            <person name="Grigoriev I.V."/>
            <person name="Allen A.E."/>
            <person name="Bidle K."/>
            <person name="Borodovsky M."/>
            <person name="Bowler C."/>
            <person name="Brownlee C."/>
            <person name="Cock J.M."/>
            <person name="Elias M."/>
            <person name="Gladyshev V.N."/>
            <person name="Groth M."/>
            <person name="Guda C."/>
            <person name="Hadaegh A."/>
            <person name="Iglesias-Rodriguez M.D."/>
            <person name="Jenkins J."/>
            <person name="Jones B.M."/>
            <person name="Lawson T."/>
            <person name="Leese F."/>
            <person name="Lindquist E."/>
            <person name="Lobanov A."/>
            <person name="Lomsadze A."/>
            <person name="Malik S.B."/>
            <person name="Marsh M.E."/>
            <person name="Mackinder L."/>
            <person name="Mock T."/>
            <person name="Mueller-Roeber B."/>
            <person name="Pagarete A."/>
            <person name="Parker M."/>
            <person name="Probert I."/>
            <person name="Quesneville H."/>
            <person name="Raines C."/>
            <person name="Rensing S.A."/>
            <person name="Riano-Pachon D.M."/>
            <person name="Richier S."/>
            <person name="Rokitta S."/>
            <person name="Shiraiwa Y."/>
            <person name="Soanes D.M."/>
            <person name="van der Giezen M."/>
            <person name="Wahlund T.M."/>
            <person name="Williams B."/>
            <person name="Wilson W."/>
            <person name="Wolfe G."/>
            <person name="Wurch L.L."/>
        </authorList>
    </citation>
    <scope>NUCLEOTIDE SEQUENCE</scope>
</reference>
<dbReference type="GO" id="GO:0005634">
    <property type="term" value="C:nucleus"/>
    <property type="evidence" value="ECO:0007669"/>
    <property type="project" value="TreeGrafter"/>
</dbReference>
<evidence type="ECO:0000313" key="4">
    <source>
        <dbReference type="EnsemblProtists" id="EOD29609"/>
    </source>
</evidence>
<organism evidence="4 5">
    <name type="scientific">Emiliania huxleyi (strain CCMP1516)</name>
    <dbReference type="NCBI Taxonomy" id="280463"/>
    <lineage>
        <taxon>Eukaryota</taxon>
        <taxon>Haptista</taxon>
        <taxon>Haptophyta</taxon>
        <taxon>Prymnesiophyceae</taxon>
        <taxon>Isochrysidales</taxon>
        <taxon>Noelaerhabdaceae</taxon>
        <taxon>Emiliania</taxon>
    </lineage>
</organism>
<dbReference type="STRING" id="2903.R1F8P3"/>
<dbReference type="Gene3D" id="3.90.640.90">
    <property type="entry name" value="Anti-proliferative protein, N-terminal domain"/>
    <property type="match status" value="1"/>
</dbReference>
<dbReference type="PANTHER" id="PTHR22978:SF22">
    <property type="entry name" value="BTG FAMILY PROTEIN"/>
    <property type="match status" value="1"/>
</dbReference>
<dbReference type="EnsemblProtists" id="EOD29609">
    <property type="protein sequence ID" value="EOD29609"/>
    <property type="gene ID" value="EMIHUDRAFT_442718"/>
</dbReference>
<feature type="compositionally biased region" description="Pro residues" evidence="2">
    <location>
        <begin position="233"/>
        <end position="244"/>
    </location>
</feature>
<comment type="similarity">
    <text evidence="1">Belongs to the BTG family.</text>
</comment>
<dbReference type="SUPFAM" id="SSF160696">
    <property type="entry name" value="BTG domain-like"/>
    <property type="match status" value="1"/>
</dbReference>
<dbReference type="InterPro" id="IPR002087">
    <property type="entry name" value="Anti_prolifrtn"/>
</dbReference>
<evidence type="ECO:0000256" key="2">
    <source>
        <dbReference type="SAM" id="MobiDB-lite"/>
    </source>
</evidence>
<name>A0A0D3K1H4_EMIH1</name>
<dbReference type="Pfam" id="PF07742">
    <property type="entry name" value="BTG"/>
    <property type="match status" value="1"/>
</dbReference>
<dbReference type="InterPro" id="IPR036054">
    <property type="entry name" value="BTG-like_sf"/>
</dbReference>
<dbReference type="HOGENOM" id="CLU_1139796_0_0_1"/>
<protein>
    <recommendedName>
        <fullName evidence="3">Anti-proliferative protein domain-containing protein</fullName>
    </recommendedName>
</protein>
<dbReference type="GeneID" id="17274893"/>
<dbReference type="InterPro" id="IPR033332">
    <property type="entry name" value="BTG"/>
</dbReference>
<reference evidence="4" key="2">
    <citation type="submission" date="2024-10" db="UniProtKB">
        <authorList>
            <consortium name="EnsemblProtists"/>
        </authorList>
    </citation>
    <scope>IDENTIFICATION</scope>
</reference>
<evidence type="ECO:0000259" key="3">
    <source>
        <dbReference type="SMART" id="SM00099"/>
    </source>
</evidence>
<dbReference type="GO" id="GO:0005737">
    <property type="term" value="C:cytoplasm"/>
    <property type="evidence" value="ECO:0007669"/>
    <property type="project" value="TreeGrafter"/>
</dbReference>
<dbReference type="eggNOG" id="KOG4006">
    <property type="taxonomic scope" value="Eukaryota"/>
</dbReference>
<dbReference type="PaxDb" id="2903-EOD29609"/>
<accession>A0A0D3K1H4</accession>
<dbReference type="AlphaFoldDB" id="A0A0D3K1H4"/>
<dbReference type="SMART" id="SM00099">
    <property type="entry name" value="btg1"/>
    <property type="match status" value="1"/>
</dbReference>
<feature type="region of interest" description="Disordered" evidence="2">
    <location>
        <begin position="214"/>
        <end position="244"/>
    </location>
</feature>